<dbReference type="InterPro" id="IPR050109">
    <property type="entry name" value="HTH-type_TetR-like_transc_reg"/>
</dbReference>
<dbReference type="Proteomes" id="UP000315759">
    <property type="component" value="Unassembled WGS sequence"/>
</dbReference>
<dbReference type="PANTHER" id="PTHR30055">
    <property type="entry name" value="HTH-TYPE TRANSCRIPTIONAL REGULATOR RUTR"/>
    <property type="match status" value="1"/>
</dbReference>
<evidence type="ECO:0000256" key="4">
    <source>
        <dbReference type="PROSITE-ProRule" id="PRU00335"/>
    </source>
</evidence>
<dbReference type="InterPro" id="IPR036271">
    <property type="entry name" value="Tet_transcr_reg_TetR-rel_C_sf"/>
</dbReference>
<dbReference type="PANTHER" id="PTHR30055:SF220">
    <property type="entry name" value="TETR-FAMILY REGULATORY PROTEIN"/>
    <property type="match status" value="1"/>
</dbReference>
<evidence type="ECO:0000256" key="2">
    <source>
        <dbReference type="ARBA" id="ARBA00023125"/>
    </source>
</evidence>
<dbReference type="EMBL" id="VIFX01000006">
    <property type="protein sequence ID" value="TQR87422.1"/>
    <property type="molecule type" value="Genomic_DNA"/>
</dbReference>
<evidence type="ECO:0000313" key="7">
    <source>
        <dbReference type="Proteomes" id="UP000315759"/>
    </source>
</evidence>
<protein>
    <submittedName>
        <fullName evidence="6">TetR/AcrR family transcriptional regulator</fullName>
    </submittedName>
</protein>
<reference evidence="6 7" key="1">
    <citation type="submission" date="2018-10" db="EMBL/GenBank/DDBJ databases">
        <title>Draft genome of Mycobacterium hodleri strain B.</title>
        <authorList>
            <person name="Amande T.J."/>
            <person name="Mcgenity T.J."/>
        </authorList>
    </citation>
    <scope>NUCLEOTIDE SEQUENCE [LARGE SCALE GENOMIC DNA]</scope>
    <source>
        <strain evidence="6 7">B</strain>
    </source>
</reference>
<gene>
    <name evidence="6" type="ORF">D8S82_06460</name>
</gene>
<evidence type="ECO:0000256" key="3">
    <source>
        <dbReference type="ARBA" id="ARBA00023163"/>
    </source>
</evidence>
<dbReference type="GO" id="GO:0003700">
    <property type="term" value="F:DNA-binding transcription factor activity"/>
    <property type="evidence" value="ECO:0007669"/>
    <property type="project" value="TreeGrafter"/>
</dbReference>
<organism evidence="6 7">
    <name type="scientific">Mycolicibacterium hodleri</name>
    <dbReference type="NCBI Taxonomy" id="49897"/>
    <lineage>
        <taxon>Bacteria</taxon>
        <taxon>Bacillati</taxon>
        <taxon>Actinomycetota</taxon>
        <taxon>Actinomycetes</taxon>
        <taxon>Mycobacteriales</taxon>
        <taxon>Mycobacteriaceae</taxon>
        <taxon>Mycolicibacterium</taxon>
    </lineage>
</organism>
<keyword evidence="2 4" id="KW-0238">DNA-binding</keyword>
<keyword evidence="7" id="KW-1185">Reference proteome</keyword>
<dbReference type="GO" id="GO:0000976">
    <property type="term" value="F:transcription cis-regulatory region binding"/>
    <property type="evidence" value="ECO:0007669"/>
    <property type="project" value="TreeGrafter"/>
</dbReference>
<dbReference type="SUPFAM" id="SSF46689">
    <property type="entry name" value="Homeodomain-like"/>
    <property type="match status" value="1"/>
</dbReference>
<evidence type="ECO:0000259" key="5">
    <source>
        <dbReference type="PROSITE" id="PS50977"/>
    </source>
</evidence>
<evidence type="ECO:0000256" key="1">
    <source>
        <dbReference type="ARBA" id="ARBA00023015"/>
    </source>
</evidence>
<dbReference type="SUPFAM" id="SSF48498">
    <property type="entry name" value="Tetracyclin repressor-like, C-terminal domain"/>
    <property type="match status" value="1"/>
</dbReference>
<keyword evidence="3" id="KW-0804">Transcription</keyword>
<dbReference type="Pfam" id="PF00440">
    <property type="entry name" value="TetR_N"/>
    <property type="match status" value="1"/>
</dbReference>
<feature type="domain" description="HTH tetR-type" evidence="5">
    <location>
        <begin position="89"/>
        <end position="150"/>
    </location>
</feature>
<dbReference type="InterPro" id="IPR009057">
    <property type="entry name" value="Homeodomain-like_sf"/>
</dbReference>
<dbReference type="InterPro" id="IPR001647">
    <property type="entry name" value="HTH_TetR"/>
</dbReference>
<feature type="DNA-binding region" description="H-T-H motif" evidence="4">
    <location>
        <begin position="113"/>
        <end position="132"/>
    </location>
</feature>
<sequence length="283" mass="31029">MSGAAPTTGRVEVGAAAVARLKPSQRPWGVLRCGGRRRERPGTSKLTSVSTHPSIDRSCGFTEGLCSLPLTEKEGRMATRQRNARGEGSKLREDLLAGAQRILERTGSEDDVSLRAVAREVGVSAPSIYAHFPDGKAIVDALVQQTFEELSALLRQARDESQPPGRLYAVCLAYIRFGLDRPERYLTLFERRRSLERTKQIANAGHGLMYPKGAEAFAILVDAVGESGSESRSRAEEEAALLWASMHGYVTLRFSTPGFQWFADEEHVCEALIRRATSPGRAE</sequence>
<dbReference type="InterPro" id="IPR025996">
    <property type="entry name" value="MT1864/Rv1816-like_C"/>
</dbReference>
<keyword evidence="1" id="KW-0805">Transcription regulation</keyword>
<proteinExistence type="predicted"/>
<evidence type="ECO:0000313" key="6">
    <source>
        <dbReference type="EMBL" id="TQR87422.1"/>
    </source>
</evidence>
<dbReference type="Gene3D" id="1.10.357.10">
    <property type="entry name" value="Tetracycline Repressor, domain 2"/>
    <property type="match status" value="1"/>
</dbReference>
<dbReference type="Pfam" id="PF13305">
    <property type="entry name" value="TetR_C_33"/>
    <property type="match status" value="1"/>
</dbReference>
<accession>A0A544W5C2</accession>
<dbReference type="PROSITE" id="PS50977">
    <property type="entry name" value="HTH_TETR_2"/>
    <property type="match status" value="1"/>
</dbReference>
<comment type="caution">
    <text evidence="6">The sequence shown here is derived from an EMBL/GenBank/DDBJ whole genome shotgun (WGS) entry which is preliminary data.</text>
</comment>
<dbReference type="AlphaFoldDB" id="A0A544W5C2"/>
<name>A0A544W5C2_9MYCO</name>